<gene>
    <name evidence="1" type="ORF">JJ685_11245</name>
</gene>
<sequence length="103" mass="10860">MAAGAAAVLLAACSDVPRGPSAPDALRAGRAERETELNRQWQNHSLAELLLGFGRPELLLDIPGGGNPPGFVLVYARDAGTGCLDTFAVVSGPVIRVRMYQCR</sequence>
<accession>A0A937CSY9</accession>
<evidence type="ECO:0000313" key="2">
    <source>
        <dbReference type="Proteomes" id="UP000599109"/>
    </source>
</evidence>
<dbReference type="AlphaFoldDB" id="A0A937CSY9"/>
<proteinExistence type="predicted"/>
<protein>
    <submittedName>
        <fullName evidence="1">Uncharacterized protein</fullName>
    </submittedName>
</protein>
<dbReference type="RefSeq" id="WP_201674320.1">
    <property type="nucleotide sequence ID" value="NZ_JAEQNE010000002.1"/>
</dbReference>
<evidence type="ECO:0000313" key="1">
    <source>
        <dbReference type="EMBL" id="MBL0391711.1"/>
    </source>
</evidence>
<reference evidence="1 2" key="1">
    <citation type="journal article" date="2017" name="Int. J. Syst. Evol. Microbiol.">
        <title>Ramlibacter monticola sp. nov., isolated from forest soil.</title>
        <authorList>
            <person name="Chaudhary D.K."/>
            <person name="Kim J."/>
        </authorList>
    </citation>
    <scope>NUCLEOTIDE SEQUENCE [LARGE SCALE GENOMIC DNA]</scope>
    <source>
        <strain evidence="1 2">KACC 19175</strain>
    </source>
</reference>
<comment type="caution">
    <text evidence="1">The sequence shown here is derived from an EMBL/GenBank/DDBJ whole genome shotgun (WGS) entry which is preliminary data.</text>
</comment>
<name>A0A937CSY9_9BURK</name>
<organism evidence="1 2">
    <name type="scientific">Ramlibacter monticola</name>
    <dbReference type="NCBI Taxonomy" id="1926872"/>
    <lineage>
        <taxon>Bacteria</taxon>
        <taxon>Pseudomonadati</taxon>
        <taxon>Pseudomonadota</taxon>
        <taxon>Betaproteobacteria</taxon>
        <taxon>Burkholderiales</taxon>
        <taxon>Comamonadaceae</taxon>
        <taxon>Ramlibacter</taxon>
    </lineage>
</organism>
<keyword evidence="2" id="KW-1185">Reference proteome</keyword>
<dbReference type="EMBL" id="JAEQNE010000002">
    <property type="protein sequence ID" value="MBL0391711.1"/>
    <property type="molecule type" value="Genomic_DNA"/>
</dbReference>
<dbReference type="Proteomes" id="UP000599109">
    <property type="component" value="Unassembled WGS sequence"/>
</dbReference>